<dbReference type="CDD" id="cd06587">
    <property type="entry name" value="VOC"/>
    <property type="match status" value="1"/>
</dbReference>
<proteinExistence type="predicted"/>
<dbReference type="SUPFAM" id="SSF54593">
    <property type="entry name" value="Glyoxalase/Bleomycin resistance protein/Dihydroxybiphenyl dioxygenase"/>
    <property type="match status" value="1"/>
</dbReference>
<dbReference type="InterPro" id="IPR029068">
    <property type="entry name" value="Glyas_Bleomycin-R_OHBP_Dase"/>
</dbReference>
<keyword evidence="3" id="KW-1185">Reference proteome</keyword>
<dbReference type="Pfam" id="PF18029">
    <property type="entry name" value="Glyoxalase_6"/>
    <property type="match status" value="1"/>
</dbReference>
<name>A0ABU4U3V9_9PSEU</name>
<evidence type="ECO:0000313" key="2">
    <source>
        <dbReference type="EMBL" id="MDX8055127.1"/>
    </source>
</evidence>
<dbReference type="InterPro" id="IPR041581">
    <property type="entry name" value="Glyoxalase_6"/>
</dbReference>
<dbReference type="InterPro" id="IPR052164">
    <property type="entry name" value="Anthracycline_SecMetBiosynth"/>
</dbReference>
<dbReference type="PANTHER" id="PTHR33993:SF5">
    <property type="entry name" value="GLYOXALASE"/>
    <property type="match status" value="1"/>
</dbReference>
<gene>
    <name evidence="2" type="ORF">SK571_37635</name>
</gene>
<organism evidence="2 3">
    <name type="scientific">Lentzea kristufekii</name>
    <dbReference type="NCBI Taxonomy" id="3095430"/>
    <lineage>
        <taxon>Bacteria</taxon>
        <taxon>Bacillati</taxon>
        <taxon>Actinomycetota</taxon>
        <taxon>Actinomycetes</taxon>
        <taxon>Pseudonocardiales</taxon>
        <taxon>Pseudonocardiaceae</taxon>
        <taxon>Lentzea</taxon>
    </lineage>
</organism>
<dbReference type="PROSITE" id="PS51819">
    <property type="entry name" value="VOC"/>
    <property type="match status" value="1"/>
</dbReference>
<reference evidence="2 3" key="1">
    <citation type="submission" date="2023-11" db="EMBL/GenBank/DDBJ databases">
        <title>Lentzea sokolovensis, sp. nov., Lentzea kristufkii, sp. nov., and Lentzea miocenensis, sp. nov., rare actinobacteria from Sokolov Coal Basin, Miocene lacustrine sediment, Czech Republic.</title>
        <authorList>
            <person name="Lara A."/>
            <person name="Kotroba L."/>
            <person name="Nouioui I."/>
            <person name="Neumann-Schaal M."/>
            <person name="Mast Y."/>
            <person name="Chronakova A."/>
        </authorList>
    </citation>
    <scope>NUCLEOTIDE SEQUENCE [LARGE SCALE GENOMIC DNA]</scope>
    <source>
        <strain evidence="2 3">BCCO 10_0798</strain>
    </source>
</reference>
<dbReference type="InterPro" id="IPR037523">
    <property type="entry name" value="VOC_core"/>
</dbReference>
<dbReference type="Proteomes" id="UP001271792">
    <property type="component" value="Unassembled WGS sequence"/>
</dbReference>
<dbReference type="PANTHER" id="PTHR33993">
    <property type="entry name" value="GLYOXALASE-RELATED"/>
    <property type="match status" value="1"/>
</dbReference>
<accession>A0ABU4U3V9</accession>
<protein>
    <submittedName>
        <fullName evidence="2">VOC family protein</fullName>
    </submittedName>
</protein>
<evidence type="ECO:0000259" key="1">
    <source>
        <dbReference type="PROSITE" id="PS51819"/>
    </source>
</evidence>
<comment type="caution">
    <text evidence="2">The sequence shown here is derived from an EMBL/GenBank/DDBJ whole genome shotgun (WGS) entry which is preliminary data.</text>
</comment>
<evidence type="ECO:0000313" key="3">
    <source>
        <dbReference type="Proteomes" id="UP001271792"/>
    </source>
</evidence>
<dbReference type="EMBL" id="JAXAVV010000026">
    <property type="protein sequence ID" value="MDX8055127.1"/>
    <property type="molecule type" value="Genomic_DNA"/>
</dbReference>
<sequence>MARGSRVRRVARVTGIGGVFLRSRDPARLAAWYRDNLGVPMSEKGTVTFHWLDTATNEYPGTTTMALFAQDTKYIGEPHQRTMLNLRVDDLVSLMAKLKARGVEVLPDTEDSEFGLFGWCVDPEGNRIELWEPAEGM</sequence>
<dbReference type="Gene3D" id="3.10.180.10">
    <property type="entry name" value="2,3-Dihydroxybiphenyl 1,2-Dioxygenase, domain 1"/>
    <property type="match status" value="1"/>
</dbReference>
<feature type="domain" description="VOC" evidence="1">
    <location>
        <begin position="15"/>
        <end position="133"/>
    </location>
</feature>